<protein>
    <submittedName>
        <fullName evidence="3">Glycosyl transferase group 1</fullName>
    </submittedName>
</protein>
<dbReference type="Pfam" id="PF00534">
    <property type="entry name" value="Glycos_transf_1"/>
    <property type="match status" value="1"/>
</dbReference>
<evidence type="ECO:0000256" key="1">
    <source>
        <dbReference type="ARBA" id="ARBA00022679"/>
    </source>
</evidence>
<gene>
    <name evidence="3" type="ordered locus">Hden_0445</name>
</gene>
<dbReference type="SUPFAM" id="SSF53756">
    <property type="entry name" value="UDP-Glycosyltransferase/glycogen phosphorylase"/>
    <property type="match status" value="1"/>
</dbReference>
<dbReference type="CAZy" id="GT4">
    <property type="family name" value="Glycosyltransferase Family 4"/>
</dbReference>
<name>D8JRN8_HYPDA</name>
<evidence type="ECO:0000259" key="2">
    <source>
        <dbReference type="Pfam" id="PF00534"/>
    </source>
</evidence>
<dbReference type="Proteomes" id="UP000002033">
    <property type="component" value="Chromosome"/>
</dbReference>
<dbReference type="PANTHER" id="PTHR46401">
    <property type="entry name" value="GLYCOSYLTRANSFERASE WBBK-RELATED"/>
    <property type="match status" value="1"/>
</dbReference>
<dbReference type="RefSeq" id="WP_013214486.1">
    <property type="nucleotide sequence ID" value="NC_014313.1"/>
</dbReference>
<evidence type="ECO:0000313" key="3">
    <source>
        <dbReference type="EMBL" id="ADJ22267.1"/>
    </source>
</evidence>
<dbReference type="STRING" id="582899.Hden_0445"/>
<evidence type="ECO:0000313" key="4">
    <source>
        <dbReference type="Proteomes" id="UP000002033"/>
    </source>
</evidence>
<dbReference type="GO" id="GO:0009103">
    <property type="term" value="P:lipopolysaccharide biosynthetic process"/>
    <property type="evidence" value="ECO:0007669"/>
    <property type="project" value="TreeGrafter"/>
</dbReference>
<reference evidence="4" key="1">
    <citation type="journal article" date="2011" name="J. Bacteriol.">
        <title>Genome sequences of eight morphologically diverse alphaproteobacteria.</title>
        <authorList>
            <consortium name="US DOE Joint Genome Institute"/>
            <person name="Brown P.J."/>
            <person name="Kysela D.T."/>
            <person name="Buechlein A."/>
            <person name="Hemmerich C."/>
            <person name="Brun Y.V."/>
        </authorList>
    </citation>
    <scope>NUCLEOTIDE SEQUENCE [LARGE SCALE GENOMIC DNA]</scope>
    <source>
        <strain evidence="4">ATCC 51888 / DSM 1869 / NCIB 11706 / TK 0415</strain>
    </source>
</reference>
<keyword evidence="4" id="KW-1185">Reference proteome</keyword>
<accession>D8JRN8</accession>
<sequence length="382" mass="42627">MRILTCIGDATSPAAWSGTPFHLFRAAQQAGFLDAAWTLDPRRYSLRRAMWNIWSQLRHGERGGFQYSADFLHRLLSQSSTVECDAEVISHFPLFPPPKHTGPVSYYIDATLAQNFEEYGLADNRTVSRHMMADAMTREKERYTTAKHIVCMSRWAARSVVERYHVDPANVHVVPAGSNFDAPNISELSEVKPASLAKLRLGFLGKDWKRKNLNFILEIAECLHARGMEVEVAAAGFAEADGPRHHLLRPIGYIDKHSEPQRFLEFMRSCHFTCLFSSAEAFGISNRESLRLGVPVLASRTGGIPDTVPEGCGQLFDARADADEIADVIAGYVDDPDSYAALRARIVEHSATFTWESAVEKLAAIWNGSSDYSYERQNSANA</sequence>
<dbReference type="eggNOG" id="COG0438">
    <property type="taxonomic scope" value="Bacteria"/>
</dbReference>
<dbReference type="GO" id="GO:0016757">
    <property type="term" value="F:glycosyltransferase activity"/>
    <property type="evidence" value="ECO:0007669"/>
    <property type="project" value="InterPro"/>
</dbReference>
<feature type="domain" description="Glycosyl transferase family 1" evidence="2">
    <location>
        <begin position="258"/>
        <end position="344"/>
    </location>
</feature>
<organism evidence="3 4">
    <name type="scientific">Hyphomicrobium denitrificans (strain ATCC 51888 / DSM 1869 / NCIMB 11706 / TK 0415)</name>
    <dbReference type="NCBI Taxonomy" id="582899"/>
    <lineage>
        <taxon>Bacteria</taxon>
        <taxon>Pseudomonadati</taxon>
        <taxon>Pseudomonadota</taxon>
        <taxon>Alphaproteobacteria</taxon>
        <taxon>Hyphomicrobiales</taxon>
        <taxon>Hyphomicrobiaceae</taxon>
        <taxon>Hyphomicrobium</taxon>
    </lineage>
</organism>
<dbReference type="AlphaFoldDB" id="D8JRN8"/>
<dbReference type="Gene3D" id="3.40.50.2000">
    <property type="entry name" value="Glycogen Phosphorylase B"/>
    <property type="match status" value="2"/>
</dbReference>
<dbReference type="CDD" id="cd03801">
    <property type="entry name" value="GT4_PimA-like"/>
    <property type="match status" value="1"/>
</dbReference>
<dbReference type="InterPro" id="IPR001296">
    <property type="entry name" value="Glyco_trans_1"/>
</dbReference>
<proteinExistence type="predicted"/>
<dbReference type="EMBL" id="CP002083">
    <property type="protein sequence ID" value="ADJ22267.1"/>
    <property type="molecule type" value="Genomic_DNA"/>
</dbReference>
<dbReference type="HOGENOM" id="CLU_723152_0_0_5"/>
<keyword evidence="1 3" id="KW-0808">Transferase</keyword>
<dbReference type="PANTHER" id="PTHR46401:SF2">
    <property type="entry name" value="GLYCOSYLTRANSFERASE WBBK-RELATED"/>
    <property type="match status" value="1"/>
</dbReference>
<dbReference type="OrthoDB" id="9790710at2"/>
<dbReference type="KEGG" id="hdn:Hden_0445"/>